<protein>
    <submittedName>
        <fullName evidence="1">Predicted protein</fullName>
    </submittedName>
</protein>
<reference evidence="1 2" key="1">
    <citation type="journal article" date="2009" name="Science">
        <title>Green evolution and dynamic adaptations revealed by genomes of the marine picoeukaryotes Micromonas.</title>
        <authorList>
            <person name="Worden A.Z."/>
            <person name="Lee J.H."/>
            <person name="Mock T."/>
            <person name="Rouze P."/>
            <person name="Simmons M.P."/>
            <person name="Aerts A.L."/>
            <person name="Allen A.E."/>
            <person name="Cuvelier M.L."/>
            <person name="Derelle E."/>
            <person name="Everett M.V."/>
            <person name="Foulon E."/>
            <person name="Grimwood J."/>
            <person name="Gundlach H."/>
            <person name="Henrissat B."/>
            <person name="Napoli C."/>
            <person name="McDonald S.M."/>
            <person name="Parker M.S."/>
            <person name="Rombauts S."/>
            <person name="Salamov A."/>
            <person name="Von Dassow P."/>
            <person name="Badger J.H."/>
            <person name="Coutinho P.M."/>
            <person name="Demir E."/>
            <person name="Dubchak I."/>
            <person name="Gentemann C."/>
            <person name="Eikrem W."/>
            <person name="Gready J.E."/>
            <person name="John U."/>
            <person name="Lanier W."/>
            <person name="Lindquist E.A."/>
            <person name="Lucas S."/>
            <person name="Mayer K.F."/>
            <person name="Moreau H."/>
            <person name="Not F."/>
            <person name="Otillar R."/>
            <person name="Panaud O."/>
            <person name="Pangilinan J."/>
            <person name="Paulsen I."/>
            <person name="Piegu B."/>
            <person name="Poliakov A."/>
            <person name="Robbens S."/>
            <person name="Schmutz J."/>
            <person name="Toulza E."/>
            <person name="Wyss T."/>
            <person name="Zelensky A."/>
            <person name="Zhou K."/>
            <person name="Armbrust E.V."/>
            <person name="Bhattacharya D."/>
            <person name="Goodenough U.W."/>
            <person name="Van de Peer Y."/>
            <person name="Grigoriev I.V."/>
        </authorList>
    </citation>
    <scope>NUCLEOTIDE SEQUENCE [LARGE SCALE GENOMIC DNA]</scope>
    <source>
        <strain evidence="1 2">CCMP1545</strain>
    </source>
</reference>
<dbReference type="Proteomes" id="UP000001876">
    <property type="component" value="Unassembled WGS sequence"/>
</dbReference>
<keyword evidence="2" id="KW-1185">Reference proteome</keyword>
<accession>C1MRG8</accession>
<proteinExistence type="predicted"/>
<dbReference type="AlphaFoldDB" id="C1MRG8"/>
<evidence type="ECO:0000313" key="1">
    <source>
        <dbReference type="EMBL" id="EEH58256.1"/>
    </source>
</evidence>
<dbReference type="EMBL" id="GG663738">
    <property type="protein sequence ID" value="EEH58256.1"/>
    <property type="molecule type" value="Genomic_DNA"/>
</dbReference>
<gene>
    <name evidence="1" type="ORF">MICPUCDRAFT_47173</name>
</gene>
<dbReference type="OMA" id="FEMAHAM"/>
<dbReference type="GeneID" id="9683363"/>
<name>C1MRG8_MICPC</name>
<sequence length="164" mass="17528">MNAIVTSATSALSSRQINTIHLKRVARPRAPMNVATRAMTSWKLDGVGCAASRGGNGARLSGASNQNCPTHAIDVSTLCASHEGRFEMAHAMFEQEGDALYLYSTKASEHSTKDEGGGFVSDELFVDGRPAPASSWSKIKLKPGQIVNIAGVEFQLYRNVHAHA</sequence>
<dbReference type="RefSeq" id="XP_003058305.1">
    <property type="nucleotide sequence ID" value="XM_003058259.1"/>
</dbReference>
<organism evidence="2">
    <name type="scientific">Micromonas pusilla (strain CCMP1545)</name>
    <name type="common">Picoplanktonic green alga</name>
    <dbReference type="NCBI Taxonomy" id="564608"/>
    <lineage>
        <taxon>Eukaryota</taxon>
        <taxon>Viridiplantae</taxon>
        <taxon>Chlorophyta</taxon>
        <taxon>Mamiellophyceae</taxon>
        <taxon>Mamiellales</taxon>
        <taxon>Mamiellaceae</taxon>
        <taxon>Micromonas</taxon>
    </lineage>
</organism>
<dbReference type="KEGG" id="mpp:MICPUCDRAFT_47173"/>
<dbReference type="OrthoDB" id="10546673at2759"/>
<evidence type="ECO:0000313" key="2">
    <source>
        <dbReference type="Proteomes" id="UP000001876"/>
    </source>
</evidence>